<comment type="similarity">
    <text evidence="3 10">Belongs to the FliL family.</text>
</comment>
<evidence type="ECO:0000256" key="9">
    <source>
        <dbReference type="ARBA" id="ARBA00023136"/>
    </source>
</evidence>
<feature type="region of interest" description="Disordered" evidence="11">
    <location>
        <begin position="103"/>
        <end position="123"/>
    </location>
</feature>
<feature type="transmembrane region" description="Helical" evidence="10">
    <location>
        <begin position="24"/>
        <end position="47"/>
    </location>
</feature>
<dbReference type="RefSeq" id="WP_130417766.1">
    <property type="nucleotide sequence ID" value="NZ_SHKW01000001.1"/>
</dbReference>
<evidence type="ECO:0000256" key="1">
    <source>
        <dbReference type="ARBA" id="ARBA00002254"/>
    </source>
</evidence>
<evidence type="ECO:0000256" key="5">
    <source>
        <dbReference type="ARBA" id="ARBA00022500"/>
    </source>
</evidence>
<keyword evidence="12" id="KW-0969">Cilium</keyword>
<keyword evidence="6 10" id="KW-0812">Transmembrane</keyword>
<keyword evidence="9 10" id="KW-0472">Membrane</keyword>
<evidence type="ECO:0000256" key="2">
    <source>
        <dbReference type="ARBA" id="ARBA00004162"/>
    </source>
</evidence>
<evidence type="ECO:0000256" key="7">
    <source>
        <dbReference type="ARBA" id="ARBA00022779"/>
    </source>
</evidence>
<keyword evidence="5 10" id="KW-0145">Chemotaxis</keyword>
<dbReference type="GO" id="GO:0071978">
    <property type="term" value="P:bacterial-type flagellum-dependent swarming motility"/>
    <property type="evidence" value="ECO:0007669"/>
    <property type="project" value="TreeGrafter"/>
</dbReference>
<organism evidence="12 13">
    <name type="scientific">Edaphobacter modestus</name>
    <dbReference type="NCBI Taxonomy" id="388466"/>
    <lineage>
        <taxon>Bacteria</taxon>
        <taxon>Pseudomonadati</taxon>
        <taxon>Acidobacteriota</taxon>
        <taxon>Terriglobia</taxon>
        <taxon>Terriglobales</taxon>
        <taxon>Acidobacteriaceae</taxon>
        <taxon>Edaphobacter</taxon>
    </lineage>
</organism>
<dbReference type="GO" id="GO:0005886">
    <property type="term" value="C:plasma membrane"/>
    <property type="evidence" value="ECO:0007669"/>
    <property type="project" value="UniProtKB-SubCell"/>
</dbReference>
<evidence type="ECO:0000313" key="13">
    <source>
        <dbReference type="Proteomes" id="UP000292958"/>
    </source>
</evidence>
<name>A0A4Q7YRU0_9BACT</name>
<keyword evidence="4 10" id="KW-1003">Cell membrane</keyword>
<proteinExistence type="inferred from homology"/>
<evidence type="ECO:0000256" key="6">
    <source>
        <dbReference type="ARBA" id="ARBA00022692"/>
    </source>
</evidence>
<dbReference type="GO" id="GO:0009425">
    <property type="term" value="C:bacterial-type flagellum basal body"/>
    <property type="evidence" value="ECO:0007669"/>
    <property type="project" value="InterPro"/>
</dbReference>
<keyword evidence="13" id="KW-1185">Reference proteome</keyword>
<keyword evidence="12" id="KW-0282">Flagellum</keyword>
<comment type="caution">
    <text evidence="12">The sequence shown here is derived from an EMBL/GenBank/DDBJ whole genome shotgun (WGS) entry which is preliminary data.</text>
</comment>
<dbReference type="PANTHER" id="PTHR35091">
    <property type="entry name" value="FLAGELLAR PROTEIN FLIL"/>
    <property type="match status" value="1"/>
</dbReference>
<accession>A0A4Q7YRU0</accession>
<sequence length="180" mass="19081">MATTPPVIQAKITSDPVKLPMMPLLAAVVLGVVVSTVAVGGFLYYMLRSGKLPIRTTAAPAAPAALPAKTHMTTLEPLLVNLADASGTSFLKIGLTLEVADPDEKAEKESKGEGAKPAGREADAAVRDTALTVLGRETSEQLLASGGKEHLKKELKDALVDRHPEIKVVDLFFTEFLVQR</sequence>
<dbReference type="GO" id="GO:0006935">
    <property type="term" value="P:chemotaxis"/>
    <property type="evidence" value="ECO:0007669"/>
    <property type="project" value="UniProtKB-KW"/>
</dbReference>
<dbReference type="EMBL" id="SHKW01000001">
    <property type="protein sequence ID" value="RZU39579.1"/>
    <property type="molecule type" value="Genomic_DNA"/>
</dbReference>
<evidence type="ECO:0000256" key="8">
    <source>
        <dbReference type="ARBA" id="ARBA00022989"/>
    </source>
</evidence>
<evidence type="ECO:0000256" key="3">
    <source>
        <dbReference type="ARBA" id="ARBA00008281"/>
    </source>
</evidence>
<dbReference type="OrthoDB" id="122720at2"/>
<dbReference type="Pfam" id="PF03748">
    <property type="entry name" value="FliL"/>
    <property type="match status" value="1"/>
</dbReference>
<evidence type="ECO:0000256" key="10">
    <source>
        <dbReference type="RuleBase" id="RU364125"/>
    </source>
</evidence>
<evidence type="ECO:0000256" key="4">
    <source>
        <dbReference type="ARBA" id="ARBA00022475"/>
    </source>
</evidence>
<reference evidence="12 13" key="1">
    <citation type="submission" date="2019-02" db="EMBL/GenBank/DDBJ databases">
        <title>Genomic Encyclopedia of Archaeal and Bacterial Type Strains, Phase II (KMG-II): from individual species to whole genera.</title>
        <authorList>
            <person name="Goeker M."/>
        </authorList>
    </citation>
    <scope>NUCLEOTIDE SEQUENCE [LARGE SCALE GENOMIC DNA]</scope>
    <source>
        <strain evidence="12 13">DSM 18101</strain>
    </source>
</reference>
<dbReference type="Proteomes" id="UP000292958">
    <property type="component" value="Unassembled WGS sequence"/>
</dbReference>
<comment type="function">
    <text evidence="1 10">Controls the rotational direction of flagella during chemotaxis.</text>
</comment>
<keyword evidence="12" id="KW-0966">Cell projection</keyword>
<protein>
    <recommendedName>
        <fullName evidence="10">Flagellar protein FliL</fullName>
    </recommendedName>
</protein>
<dbReference type="PANTHER" id="PTHR35091:SF2">
    <property type="entry name" value="FLAGELLAR PROTEIN FLIL"/>
    <property type="match status" value="1"/>
</dbReference>
<dbReference type="InterPro" id="IPR005503">
    <property type="entry name" value="FliL"/>
</dbReference>
<keyword evidence="7 10" id="KW-0283">Flagellar rotation</keyword>
<dbReference type="AlphaFoldDB" id="A0A4Q7YRU0"/>
<gene>
    <name evidence="12" type="ORF">BDD14_0965</name>
</gene>
<evidence type="ECO:0000256" key="11">
    <source>
        <dbReference type="SAM" id="MobiDB-lite"/>
    </source>
</evidence>
<evidence type="ECO:0000313" key="12">
    <source>
        <dbReference type="EMBL" id="RZU39579.1"/>
    </source>
</evidence>
<keyword evidence="8 10" id="KW-1133">Transmembrane helix</keyword>
<comment type="subcellular location">
    <subcellularLocation>
        <location evidence="2">Cell membrane</location>
        <topology evidence="2">Single-pass membrane protein</topology>
    </subcellularLocation>
</comment>